<keyword evidence="4" id="KW-0145">Chemotaxis</keyword>
<dbReference type="GO" id="GO:0005737">
    <property type="term" value="C:cytoplasm"/>
    <property type="evidence" value="ECO:0007669"/>
    <property type="project" value="InterPro"/>
</dbReference>
<dbReference type="SMART" id="SM00260">
    <property type="entry name" value="CheW"/>
    <property type="match status" value="2"/>
</dbReference>
<dbReference type="SMART" id="SM00387">
    <property type="entry name" value="HATPase_c"/>
    <property type="match status" value="1"/>
</dbReference>
<keyword evidence="7" id="KW-0547">Nucleotide-binding</keyword>
<dbReference type="PROSITE" id="PS50110">
    <property type="entry name" value="RESPONSE_REGULATORY"/>
    <property type="match status" value="1"/>
</dbReference>
<keyword evidence="9" id="KW-0067">ATP-binding</keyword>
<feature type="domain" description="Histidine kinase" evidence="15">
    <location>
        <begin position="354"/>
        <end position="604"/>
    </location>
</feature>
<dbReference type="InterPro" id="IPR036890">
    <property type="entry name" value="HATPase_C_sf"/>
</dbReference>
<keyword evidence="8 19" id="KW-0418">Kinase</keyword>
<dbReference type="Gene3D" id="3.30.565.10">
    <property type="entry name" value="Histidine kinase-like ATPase, C-terminal domain"/>
    <property type="match status" value="1"/>
</dbReference>
<reference evidence="19" key="1">
    <citation type="submission" date="2010-05" db="EMBL/GenBank/DDBJ databases">
        <title>The draft genome of Desulfonatronospira thiodismutans ASO3-1.</title>
        <authorList>
            <consortium name="US DOE Joint Genome Institute (JGI-PGF)"/>
            <person name="Lucas S."/>
            <person name="Copeland A."/>
            <person name="Lapidus A."/>
            <person name="Cheng J.-F."/>
            <person name="Bruce D."/>
            <person name="Goodwin L."/>
            <person name="Pitluck S."/>
            <person name="Chertkov O."/>
            <person name="Brettin T."/>
            <person name="Detter J.C."/>
            <person name="Han C."/>
            <person name="Land M.L."/>
            <person name="Hauser L."/>
            <person name="Kyrpides N."/>
            <person name="Mikhailova N."/>
            <person name="Muyzer G."/>
            <person name="Woyke T."/>
        </authorList>
    </citation>
    <scope>NUCLEOTIDE SEQUENCE [LARGE SCALE GENOMIC DNA]</scope>
    <source>
        <strain evidence="19">ASO3-1</strain>
    </source>
</reference>
<evidence type="ECO:0000313" key="19">
    <source>
        <dbReference type="EMBL" id="EFI33218.1"/>
    </source>
</evidence>
<evidence type="ECO:0000256" key="9">
    <source>
        <dbReference type="ARBA" id="ARBA00022840"/>
    </source>
</evidence>
<evidence type="ECO:0000256" key="12">
    <source>
        <dbReference type="PROSITE-ProRule" id="PRU00110"/>
    </source>
</evidence>
<gene>
    <name evidence="19" type="ORF">Dthio_PD0544</name>
</gene>
<dbReference type="GO" id="GO:0000155">
    <property type="term" value="F:phosphorelay sensor kinase activity"/>
    <property type="evidence" value="ECO:0007669"/>
    <property type="project" value="InterPro"/>
</dbReference>
<feature type="compositionally biased region" description="Basic and acidic residues" evidence="14">
    <location>
        <begin position="681"/>
        <end position="697"/>
    </location>
</feature>
<comment type="caution">
    <text evidence="19">The sequence shown here is derived from an EMBL/GenBank/DDBJ whole genome shotgun (WGS) entry which is preliminary data.</text>
</comment>
<dbReference type="EC" id="2.7.13.3" evidence="2"/>
<sequence length="1094" mass="122010">MNQNKQKENEQMQQAFREEAGDILPELETTLLELEENPDDSELINRAFRALHTIKGSGAIFGFDQLSEFTHEIENAFDLVRSGKMQVSKRLLDLTLQAKDKIHALLYHPETVSRESLDQILKSIEEILPEQGSKSSEDPAQHVQEEDPQGETEVYHIRFKPERDIFATGTDPLMLVDELRELGPIFVAAHHEEIPDLESIDPEKCYVWWDILLASNMGRGAIDDVFIFVDEDSELSIEVLEHPGDAGEENLQTIWEKTFTPSDSSTLDAQNSPQPEKEPEHEQVYQEDEEEDKAREPEVEPETKAPPPPDPQEEKPAPPQAEQKEKSQARPQKTQPDKDKKPQDKQAAQAQTSSMPDSLRVNVGLLENLMNLAGELVLSRNQLMQAISTQDDQTINLAGQRIDLVTSELQEAIMLTRMQPVSNVFNKFPRVVRDMSQSLGKDIELYLEGKEVELDKTIIEGLSDPLTHLVRNSADHAIEKPDERVAKGKKPQGKIVLKAFHAAGQVNIEIIDDGKGIPVERIVEKALDKGLITEEQVRTMSDKDKAQLIFLPGLSTADQITDVSGRGVGMDVVKSNLDRLGGQVDIDTEEGKGTSIRIKLPLTLAIIPSLLISVSQERFAIPQINVDELIQIPAQQVQEKIEVVGDAQVLILRGELIPLVGLNEILRLDQKNTRSKARVTSIEEARSRKDRQDKKAETSAQTSEKSRSEDAGLEKEVIEASKWSISGEEDINIVVVYSGTFKYGLVVDELHDSVEIVVKPLGRHLKACDGYAGATIMGDGHVALILDVVGMARLAELSSMAGTEKAQEMAREQETEKEKDLHSLFLFNNGPREHCAVPLDLVARVELIKAEDIEITGGKKVIQYRGGVLPVFALHEAASVEHLELEGELVVIVFYMAGHEVGLLASPPVDAREVRVEIDDFTLKQNGISGSAVLDGYTTLIVDIYEFMETLNPQWFESREKVQPLEQEGGTQILLVEDSDFFRSQVKKFIQDEGYEVATAEDGAVAWQYMQDNPGEVQLVVTDLEMPNMDGFELTEHIKSDDRFNHLPVLALTSLAGEEDVARGKKVGIDDYQIKLDKEKLLQSIFSFLSSKAA</sequence>
<dbReference type="Pfam" id="PF01627">
    <property type="entry name" value="Hpt"/>
    <property type="match status" value="1"/>
</dbReference>
<evidence type="ECO:0000256" key="2">
    <source>
        <dbReference type="ARBA" id="ARBA00012438"/>
    </source>
</evidence>
<dbReference type="SUPFAM" id="SSF55874">
    <property type="entry name" value="ATPase domain of HSP90 chaperone/DNA topoisomerase II/histidine kinase"/>
    <property type="match status" value="1"/>
</dbReference>
<feature type="region of interest" description="Disordered" evidence="14">
    <location>
        <begin position="130"/>
        <end position="151"/>
    </location>
</feature>
<dbReference type="Pfam" id="PF01584">
    <property type="entry name" value="CheW"/>
    <property type="match status" value="3"/>
</dbReference>
<dbReference type="InterPro" id="IPR011006">
    <property type="entry name" value="CheY-like_superfamily"/>
</dbReference>
<feature type="domain" description="CheW-like" evidence="17">
    <location>
        <begin position="606"/>
        <end position="797"/>
    </location>
</feature>
<keyword evidence="10" id="KW-0902">Two-component regulatory system</keyword>
<feature type="compositionally biased region" description="Basic and acidic residues" evidence="14">
    <location>
        <begin position="335"/>
        <end position="344"/>
    </location>
</feature>
<dbReference type="SUPFAM" id="SSF50341">
    <property type="entry name" value="CheW-like"/>
    <property type="match status" value="3"/>
</dbReference>
<dbReference type="Gene3D" id="1.20.120.160">
    <property type="entry name" value="HPT domain"/>
    <property type="match status" value="1"/>
</dbReference>
<dbReference type="InterPro" id="IPR002545">
    <property type="entry name" value="CheW-lke_dom"/>
</dbReference>
<evidence type="ECO:0000256" key="1">
    <source>
        <dbReference type="ARBA" id="ARBA00000085"/>
    </source>
</evidence>
<evidence type="ECO:0000259" key="15">
    <source>
        <dbReference type="PROSITE" id="PS50109"/>
    </source>
</evidence>
<dbReference type="InterPro" id="IPR037006">
    <property type="entry name" value="CheA-like_homodim_sf"/>
</dbReference>
<feature type="domain" description="CheW-like" evidence="17">
    <location>
        <begin position="821"/>
        <end position="953"/>
    </location>
</feature>
<dbReference type="EMBL" id="ACJN02000003">
    <property type="protein sequence ID" value="EFI33218.1"/>
    <property type="molecule type" value="Genomic_DNA"/>
</dbReference>
<evidence type="ECO:0000256" key="3">
    <source>
        <dbReference type="ARBA" id="ARBA00021495"/>
    </source>
</evidence>
<evidence type="ECO:0000256" key="5">
    <source>
        <dbReference type="ARBA" id="ARBA00022553"/>
    </source>
</evidence>
<dbReference type="PANTHER" id="PTHR43395:SF10">
    <property type="entry name" value="CHEMOTAXIS PROTEIN CHEA"/>
    <property type="match status" value="1"/>
</dbReference>
<evidence type="ECO:0000256" key="14">
    <source>
        <dbReference type="SAM" id="MobiDB-lite"/>
    </source>
</evidence>
<feature type="domain" description="HPt" evidence="18">
    <location>
        <begin position="5"/>
        <end position="109"/>
    </location>
</feature>
<keyword evidence="5 13" id="KW-0597">Phosphoprotein</keyword>
<dbReference type="Gene3D" id="3.40.50.2300">
    <property type="match status" value="1"/>
</dbReference>
<feature type="modified residue" description="4-aspartylphosphate" evidence="13">
    <location>
        <position position="1023"/>
    </location>
</feature>
<dbReference type="PANTHER" id="PTHR43395">
    <property type="entry name" value="SENSOR HISTIDINE KINASE CHEA"/>
    <property type="match status" value="1"/>
</dbReference>
<evidence type="ECO:0000259" key="16">
    <source>
        <dbReference type="PROSITE" id="PS50110"/>
    </source>
</evidence>
<dbReference type="GO" id="GO:0005524">
    <property type="term" value="F:ATP binding"/>
    <property type="evidence" value="ECO:0007669"/>
    <property type="project" value="UniProtKB-KW"/>
</dbReference>
<feature type="compositionally biased region" description="Basic and acidic residues" evidence="14">
    <location>
        <begin position="312"/>
        <end position="328"/>
    </location>
</feature>
<evidence type="ECO:0000256" key="4">
    <source>
        <dbReference type="ARBA" id="ARBA00022500"/>
    </source>
</evidence>
<evidence type="ECO:0000313" key="20">
    <source>
        <dbReference type="Proteomes" id="UP000005496"/>
    </source>
</evidence>
<dbReference type="InterPro" id="IPR005467">
    <property type="entry name" value="His_kinase_dom"/>
</dbReference>
<feature type="compositionally biased region" description="Basic and acidic residues" evidence="14">
    <location>
        <begin position="275"/>
        <end position="284"/>
    </location>
</feature>
<evidence type="ECO:0000256" key="13">
    <source>
        <dbReference type="PROSITE-ProRule" id="PRU00169"/>
    </source>
</evidence>
<dbReference type="Gene3D" id="2.30.30.40">
    <property type="entry name" value="SH3 Domains"/>
    <property type="match status" value="1"/>
</dbReference>
<dbReference type="InterPro" id="IPR036097">
    <property type="entry name" value="HisK_dim/P_sf"/>
</dbReference>
<dbReference type="SUPFAM" id="SSF47384">
    <property type="entry name" value="Homodimeric domain of signal transducing histidine kinase"/>
    <property type="match status" value="1"/>
</dbReference>
<keyword evidence="20" id="KW-1185">Reference proteome</keyword>
<dbReference type="PROSITE" id="PS50851">
    <property type="entry name" value="CHEW"/>
    <property type="match status" value="2"/>
</dbReference>
<dbReference type="SUPFAM" id="SSF52172">
    <property type="entry name" value="CheY-like"/>
    <property type="match status" value="1"/>
</dbReference>
<dbReference type="Gene3D" id="2.40.50.180">
    <property type="entry name" value="CheA-289, Domain 4"/>
    <property type="match status" value="2"/>
</dbReference>
<feature type="region of interest" description="Disordered" evidence="14">
    <location>
        <begin position="260"/>
        <end position="356"/>
    </location>
</feature>
<dbReference type="SUPFAM" id="SSF47226">
    <property type="entry name" value="Histidine-containing phosphotransfer domain, HPT domain"/>
    <property type="match status" value="1"/>
</dbReference>
<evidence type="ECO:0000256" key="8">
    <source>
        <dbReference type="ARBA" id="ARBA00022777"/>
    </source>
</evidence>
<evidence type="ECO:0000259" key="17">
    <source>
        <dbReference type="PROSITE" id="PS50851"/>
    </source>
</evidence>
<dbReference type="InterPro" id="IPR051315">
    <property type="entry name" value="Bact_Chemotaxis_CheA"/>
</dbReference>
<dbReference type="Pfam" id="PF00072">
    <property type="entry name" value="Response_reg"/>
    <property type="match status" value="1"/>
</dbReference>
<dbReference type="SMART" id="SM01231">
    <property type="entry name" value="H-kinase_dim"/>
    <property type="match status" value="1"/>
</dbReference>
<dbReference type="InterPro" id="IPR008207">
    <property type="entry name" value="Sig_transdc_His_kin_Hpt_dom"/>
</dbReference>
<evidence type="ECO:0000256" key="7">
    <source>
        <dbReference type="ARBA" id="ARBA00022741"/>
    </source>
</evidence>
<evidence type="ECO:0000256" key="6">
    <source>
        <dbReference type="ARBA" id="ARBA00022679"/>
    </source>
</evidence>
<dbReference type="InterPro" id="IPR001789">
    <property type="entry name" value="Sig_transdc_resp-reg_receiver"/>
</dbReference>
<proteinExistence type="predicted"/>
<organism evidence="19 20">
    <name type="scientific">Desulfonatronospira thiodismutans ASO3-1</name>
    <dbReference type="NCBI Taxonomy" id="555779"/>
    <lineage>
        <taxon>Bacteria</taxon>
        <taxon>Pseudomonadati</taxon>
        <taxon>Thermodesulfobacteriota</taxon>
        <taxon>Desulfovibrionia</taxon>
        <taxon>Desulfovibrionales</taxon>
        <taxon>Desulfonatronovibrionaceae</taxon>
        <taxon>Desulfonatronospira</taxon>
    </lineage>
</organism>
<feature type="compositionally biased region" description="Basic and acidic residues" evidence="14">
    <location>
        <begin position="292"/>
        <end position="303"/>
    </location>
</feature>
<comment type="catalytic activity">
    <reaction evidence="1">
        <text>ATP + protein L-histidine = ADP + protein N-phospho-L-histidine.</text>
        <dbReference type="EC" id="2.7.13.3"/>
    </reaction>
</comment>
<dbReference type="CDD" id="cd16916">
    <property type="entry name" value="HATPase_CheA-like"/>
    <property type="match status" value="1"/>
</dbReference>
<dbReference type="Pfam" id="PF02895">
    <property type="entry name" value="H-kinase_dim"/>
    <property type="match status" value="1"/>
</dbReference>
<dbReference type="PROSITE" id="PS50109">
    <property type="entry name" value="HIS_KIN"/>
    <property type="match status" value="1"/>
</dbReference>
<evidence type="ECO:0000259" key="18">
    <source>
        <dbReference type="PROSITE" id="PS50894"/>
    </source>
</evidence>
<comment type="function">
    <text evidence="11">Involved in the transmission of sensory signals from the chemoreceptors to the flagellar motors. CheA is autophosphorylated; it can transfer its phosphate group to either CheB or CheY.</text>
</comment>
<feature type="compositionally biased region" description="Polar residues" evidence="14">
    <location>
        <begin position="260"/>
        <end position="274"/>
    </location>
</feature>
<dbReference type="InterPro" id="IPR004358">
    <property type="entry name" value="Sig_transdc_His_kin-like_C"/>
</dbReference>
<dbReference type="InterPro" id="IPR003594">
    <property type="entry name" value="HATPase_dom"/>
</dbReference>
<dbReference type="GO" id="GO:0006935">
    <property type="term" value="P:chemotaxis"/>
    <property type="evidence" value="ECO:0007669"/>
    <property type="project" value="UniProtKB-KW"/>
</dbReference>
<dbReference type="PRINTS" id="PR00344">
    <property type="entry name" value="BCTRLSENSOR"/>
</dbReference>
<dbReference type="SMART" id="SM00448">
    <property type="entry name" value="REC"/>
    <property type="match status" value="1"/>
</dbReference>
<dbReference type="AlphaFoldDB" id="D6SRA2"/>
<dbReference type="InterPro" id="IPR004105">
    <property type="entry name" value="CheA-like_dim"/>
</dbReference>
<dbReference type="RefSeq" id="WP_008870576.1">
    <property type="nucleotide sequence ID" value="NZ_ACJN02000003.1"/>
</dbReference>
<dbReference type="eggNOG" id="COG0643">
    <property type="taxonomic scope" value="Bacteria"/>
</dbReference>
<dbReference type="Gene3D" id="1.10.287.560">
    <property type="entry name" value="Histidine kinase CheA-like, homodimeric domain"/>
    <property type="match status" value="1"/>
</dbReference>
<dbReference type="PROSITE" id="PS50894">
    <property type="entry name" value="HPT"/>
    <property type="match status" value="1"/>
</dbReference>
<dbReference type="CDD" id="cd00088">
    <property type="entry name" value="HPT"/>
    <property type="match status" value="1"/>
</dbReference>
<accession>D6SRA2</accession>
<evidence type="ECO:0000256" key="11">
    <source>
        <dbReference type="ARBA" id="ARBA00035100"/>
    </source>
</evidence>
<dbReference type="Pfam" id="PF02518">
    <property type="entry name" value="HATPase_c"/>
    <property type="match status" value="1"/>
</dbReference>
<feature type="compositionally biased region" description="Basic and acidic residues" evidence="14">
    <location>
        <begin position="135"/>
        <end position="145"/>
    </location>
</feature>
<dbReference type="Proteomes" id="UP000005496">
    <property type="component" value="Unassembled WGS sequence"/>
</dbReference>
<name>D6SRA2_9BACT</name>
<feature type="domain" description="Response regulatory" evidence="16">
    <location>
        <begin position="972"/>
        <end position="1090"/>
    </location>
</feature>
<feature type="modified residue" description="Phosphohistidine" evidence="12">
    <location>
        <position position="52"/>
    </location>
</feature>
<dbReference type="InterPro" id="IPR036061">
    <property type="entry name" value="CheW-like_dom_sf"/>
</dbReference>
<dbReference type="SMART" id="SM00073">
    <property type="entry name" value="HPT"/>
    <property type="match status" value="1"/>
</dbReference>
<dbReference type="InterPro" id="IPR036641">
    <property type="entry name" value="HPT_dom_sf"/>
</dbReference>
<protein>
    <recommendedName>
        <fullName evidence="3">Chemotaxis protein CheA</fullName>
        <ecNumber evidence="2">2.7.13.3</ecNumber>
    </recommendedName>
</protein>
<dbReference type="OrthoDB" id="9803176at2"/>
<evidence type="ECO:0000256" key="10">
    <source>
        <dbReference type="ARBA" id="ARBA00023012"/>
    </source>
</evidence>
<keyword evidence="6" id="KW-0808">Transferase</keyword>
<dbReference type="FunFam" id="3.30.565.10:FF:000016">
    <property type="entry name" value="Chemotaxis protein CheA, putative"/>
    <property type="match status" value="1"/>
</dbReference>
<feature type="region of interest" description="Disordered" evidence="14">
    <location>
        <begin position="677"/>
        <end position="712"/>
    </location>
</feature>